<sequence length="57" mass="6481">MVRTILRSPQCGINPKPCDNTEVNCEGCGYHHMHSDGGMERERWRGSPVSTTWGRLH</sequence>
<proteinExistence type="predicted"/>
<feature type="region of interest" description="Disordered" evidence="1">
    <location>
        <begin position="35"/>
        <end position="57"/>
    </location>
</feature>
<comment type="caution">
    <text evidence="2">The sequence shown here is derived from an EMBL/GenBank/DDBJ whole genome shotgun (WGS) entry which is preliminary data.</text>
</comment>
<evidence type="ECO:0000313" key="3">
    <source>
        <dbReference type="Proteomes" id="UP000822688"/>
    </source>
</evidence>
<feature type="compositionally biased region" description="Basic and acidic residues" evidence="1">
    <location>
        <begin position="35"/>
        <end position="45"/>
    </location>
</feature>
<accession>A0A8T0H4G1</accession>
<feature type="compositionally biased region" description="Polar residues" evidence="1">
    <location>
        <begin position="48"/>
        <end position="57"/>
    </location>
</feature>
<reference evidence="2" key="1">
    <citation type="submission" date="2020-06" db="EMBL/GenBank/DDBJ databases">
        <title>WGS assembly of Ceratodon purpureus strain R40.</title>
        <authorList>
            <person name="Carey S.B."/>
            <person name="Jenkins J."/>
            <person name="Shu S."/>
            <person name="Lovell J.T."/>
            <person name="Sreedasyam A."/>
            <person name="Maumus F."/>
            <person name="Tiley G.P."/>
            <person name="Fernandez-Pozo N."/>
            <person name="Barry K."/>
            <person name="Chen C."/>
            <person name="Wang M."/>
            <person name="Lipzen A."/>
            <person name="Daum C."/>
            <person name="Saski C.A."/>
            <person name="Payton A.C."/>
            <person name="Mcbreen J.C."/>
            <person name="Conrad R.E."/>
            <person name="Kollar L.M."/>
            <person name="Olsson S."/>
            <person name="Huttunen S."/>
            <person name="Landis J.B."/>
            <person name="Wickett N.J."/>
            <person name="Johnson M.G."/>
            <person name="Rensing S.A."/>
            <person name="Grimwood J."/>
            <person name="Schmutz J."/>
            <person name="Mcdaniel S.F."/>
        </authorList>
    </citation>
    <scope>NUCLEOTIDE SEQUENCE</scope>
    <source>
        <strain evidence="2">R40</strain>
    </source>
</reference>
<organism evidence="2 3">
    <name type="scientific">Ceratodon purpureus</name>
    <name type="common">Fire moss</name>
    <name type="synonym">Dicranum purpureum</name>
    <dbReference type="NCBI Taxonomy" id="3225"/>
    <lineage>
        <taxon>Eukaryota</taxon>
        <taxon>Viridiplantae</taxon>
        <taxon>Streptophyta</taxon>
        <taxon>Embryophyta</taxon>
        <taxon>Bryophyta</taxon>
        <taxon>Bryophytina</taxon>
        <taxon>Bryopsida</taxon>
        <taxon>Dicranidae</taxon>
        <taxon>Pseudoditrichales</taxon>
        <taxon>Ditrichaceae</taxon>
        <taxon>Ceratodon</taxon>
    </lineage>
</organism>
<evidence type="ECO:0000313" key="2">
    <source>
        <dbReference type="EMBL" id="KAG0564002.1"/>
    </source>
</evidence>
<name>A0A8T0H4G1_CERPU</name>
<dbReference type="Proteomes" id="UP000822688">
    <property type="component" value="Chromosome 8"/>
</dbReference>
<protein>
    <submittedName>
        <fullName evidence="2">Uncharacterized protein</fullName>
    </submittedName>
</protein>
<evidence type="ECO:0000256" key="1">
    <source>
        <dbReference type="SAM" id="MobiDB-lite"/>
    </source>
</evidence>
<dbReference type="AlphaFoldDB" id="A0A8T0H4G1"/>
<gene>
    <name evidence="2" type="ORF">KC19_8G075100</name>
</gene>
<dbReference type="EMBL" id="CM026429">
    <property type="protein sequence ID" value="KAG0564002.1"/>
    <property type="molecule type" value="Genomic_DNA"/>
</dbReference>
<keyword evidence="3" id="KW-1185">Reference proteome</keyword>